<proteinExistence type="predicted"/>
<name>A0ABQ0VT16_9BACI</name>
<keyword evidence="2" id="KW-1185">Reference proteome</keyword>
<reference evidence="1 2" key="1">
    <citation type="submission" date="2019-07" db="EMBL/GenBank/DDBJ databases">
        <title>Whole genome shotgun sequence of Halolactibacillus miurensis NBRC 100873.</title>
        <authorList>
            <person name="Hosoyama A."/>
            <person name="Uohara A."/>
            <person name="Ohji S."/>
            <person name="Ichikawa N."/>
        </authorList>
    </citation>
    <scope>NUCLEOTIDE SEQUENCE [LARGE SCALE GENOMIC DNA]</scope>
    <source>
        <strain evidence="1 2">NBRC 100873</strain>
    </source>
</reference>
<protein>
    <recommendedName>
        <fullName evidence="3">Helix-turn-helix domain-containing protein</fullName>
    </recommendedName>
</protein>
<evidence type="ECO:0000313" key="1">
    <source>
        <dbReference type="EMBL" id="GEM04075.1"/>
    </source>
</evidence>
<accession>A0ABQ0VT16</accession>
<organism evidence="1 2">
    <name type="scientific">Halolactibacillus miurensis</name>
    <dbReference type="NCBI Taxonomy" id="306541"/>
    <lineage>
        <taxon>Bacteria</taxon>
        <taxon>Bacillati</taxon>
        <taxon>Bacillota</taxon>
        <taxon>Bacilli</taxon>
        <taxon>Bacillales</taxon>
        <taxon>Bacillaceae</taxon>
        <taxon>Halolactibacillus</taxon>
    </lineage>
</organism>
<gene>
    <name evidence="1" type="ORF">HMI01_10630</name>
</gene>
<evidence type="ECO:0008006" key="3">
    <source>
        <dbReference type="Google" id="ProtNLM"/>
    </source>
</evidence>
<dbReference type="Proteomes" id="UP000321773">
    <property type="component" value="Unassembled WGS sequence"/>
</dbReference>
<dbReference type="EMBL" id="BJWJ01000008">
    <property type="protein sequence ID" value="GEM04075.1"/>
    <property type="molecule type" value="Genomic_DNA"/>
</dbReference>
<evidence type="ECO:0000313" key="2">
    <source>
        <dbReference type="Proteomes" id="UP000321773"/>
    </source>
</evidence>
<sequence length="56" mass="6275">MILQVHQLHKQGFSISAISRKCDMGTLLVAELVMRSLSLIIGLKGINKAFKHYFTS</sequence>
<comment type="caution">
    <text evidence="1">The sequence shown here is derived from an EMBL/GenBank/DDBJ whole genome shotgun (WGS) entry which is preliminary data.</text>
</comment>